<sequence>MDKENANPIVHGAVGSKRDASSSTPSPQRTSSPPPPVIGGCRRCRATSAAKTSTMTSRRVLRRLQVGQYVSYFAIDKGVYKCPFCTRRLGGTDFNCSSRMPRTSATPIPRSARR</sequence>
<protein>
    <submittedName>
        <fullName evidence="2">Uncharacterized protein</fullName>
    </submittedName>
</protein>
<dbReference type="EMBL" id="JAUUTY010000005">
    <property type="protein sequence ID" value="KAK1631096.1"/>
    <property type="molecule type" value="Genomic_DNA"/>
</dbReference>
<dbReference type="AlphaFoldDB" id="A0AAD8W3D5"/>
<organism evidence="2 3">
    <name type="scientific">Lolium multiflorum</name>
    <name type="common">Italian ryegrass</name>
    <name type="synonym">Lolium perenne subsp. multiflorum</name>
    <dbReference type="NCBI Taxonomy" id="4521"/>
    <lineage>
        <taxon>Eukaryota</taxon>
        <taxon>Viridiplantae</taxon>
        <taxon>Streptophyta</taxon>
        <taxon>Embryophyta</taxon>
        <taxon>Tracheophyta</taxon>
        <taxon>Spermatophyta</taxon>
        <taxon>Magnoliopsida</taxon>
        <taxon>Liliopsida</taxon>
        <taxon>Poales</taxon>
        <taxon>Poaceae</taxon>
        <taxon>BOP clade</taxon>
        <taxon>Pooideae</taxon>
        <taxon>Poodae</taxon>
        <taxon>Poeae</taxon>
        <taxon>Poeae Chloroplast Group 2 (Poeae type)</taxon>
        <taxon>Loliodinae</taxon>
        <taxon>Loliinae</taxon>
        <taxon>Lolium</taxon>
    </lineage>
</organism>
<comment type="caution">
    <text evidence="2">The sequence shown here is derived from an EMBL/GenBank/DDBJ whole genome shotgun (WGS) entry which is preliminary data.</text>
</comment>
<name>A0AAD8W3D5_LOLMU</name>
<proteinExistence type="predicted"/>
<evidence type="ECO:0000256" key="1">
    <source>
        <dbReference type="SAM" id="MobiDB-lite"/>
    </source>
</evidence>
<evidence type="ECO:0000313" key="3">
    <source>
        <dbReference type="Proteomes" id="UP001231189"/>
    </source>
</evidence>
<accession>A0AAD8W3D5</accession>
<keyword evidence="3" id="KW-1185">Reference proteome</keyword>
<feature type="region of interest" description="Disordered" evidence="1">
    <location>
        <begin position="95"/>
        <end position="114"/>
    </location>
</feature>
<feature type="compositionally biased region" description="Low complexity" evidence="1">
    <location>
        <begin position="21"/>
        <end position="31"/>
    </location>
</feature>
<reference evidence="2" key="1">
    <citation type="submission" date="2023-07" db="EMBL/GenBank/DDBJ databases">
        <title>A chromosome-level genome assembly of Lolium multiflorum.</title>
        <authorList>
            <person name="Chen Y."/>
            <person name="Copetti D."/>
            <person name="Kolliker R."/>
            <person name="Studer B."/>
        </authorList>
    </citation>
    <scope>NUCLEOTIDE SEQUENCE</scope>
    <source>
        <strain evidence="2">02402/16</strain>
        <tissue evidence="2">Leaf</tissue>
    </source>
</reference>
<evidence type="ECO:0000313" key="2">
    <source>
        <dbReference type="EMBL" id="KAK1631096.1"/>
    </source>
</evidence>
<dbReference type="Proteomes" id="UP001231189">
    <property type="component" value="Unassembled WGS sequence"/>
</dbReference>
<feature type="region of interest" description="Disordered" evidence="1">
    <location>
        <begin position="1"/>
        <end position="42"/>
    </location>
</feature>
<gene>
    <name evidence="2" type="ORF">QYE76_005411</name>
</gene>
<feature type="compositionally biased region" description="Polar residues" evidence="1">
    <location>
        <begin position="95"/>
        <end position="106"/>
    </location>
</feature>